<name>A0ABN8T7F1_9ENTR</name>
<dbReference type="Proteomes" id="UP001152651">
    <property type="component" value="Unassembled WGS sequence"/>
</dbReference>
<evidence type="ECO:0000256" key="1">
    <source>
        <dbReference type="ARBA" id="ARBA00022676"/>
    </source>
</evidence>
<dbReference type="PANTHER" id="PTHR30160:SF1">
    <property type="entry name" value="LIPOPOLYSACCHARIDE 1,2-N-ACETYLGLUCOSAMINETRANSFERASE-RELATED"/>
    <property type="match status" value="1"/>
</dbReference>
<dbReference type="CDD" id="cd03789">
    <property type="entry name" value="GT9_LPS_heptosyltransferase"/>
    <property type="match status" value="1"/>
</dbReference>
<dbReference type="Pfam" id="PF01075">
    <property type="entry name" value="Glyco_transf_9"/>
    <property type="match status" value="1"/>
</dbReference>
<evidence type="ECO:0000313" key="4">
    <source>
        <dbReference type="Proteomes" id="UP001152651"/>
    </source>
</evidence>
<sequence>MRLGTFHKKKRLLINKIKINFLSFLFRSKGVSPVPANCIKSCLLIHDNSKLGDLIVLSALYRALAERNISLSIISCGVGHAFLKANPGITHFFIKDSNNIPDVLKLRGELARHQFDVVLDPFETQPSFGHALLLSGLRKHYILGFDKWYKRYYSSYHPHDEQLTEHMATRTRVICEHLFGEGVQYDERYDLPLPADVEQQLQEFVGDSKVVIVNPIGAKKICRMSNQQIQLIDSWLKENHPELRIIYTGHPKDLPLIPVENIETLPFKDFIHAVALTKYCQYVISVDTALVHIASAYDRPTLAFYPKARHEDYPSPIIWAPNNLRAQQVISPTCSACDIKESVLLDALKRLFQ</sequence>
<comment type="caution">
    <text evidence="3">The sequence shown here is derived from an EMBL/GenBank/DDBJ whole genome shotgun (WGS) entry which is preliminary data.</text>
</comment>
<protein>
    <submittedName>
        <fullName evidence="3">Heptosyltransferase-4</fullName>
    </submittedName>
</protein>
<keyword evidence="2" id="KW-0808">Transferase</keyword>
<dbReference type="Gene3D" id="3.40.50.2000">
    <property type="entry name" value="Glycogen Phosphorylase B"/>
    <property type="match status" value="2"/>
</dbReference>
<proteinExistence type="predicted"/>
<dbReference type="InterPro" id="IPR002201">
    <property type="entry name" value="Glyco_trans_9"/>
</dbReference>
<evidence type="ECO:0000313" key="3">
    <source>
        <dbReference type="EMBL" id="CAH6636309.1"/>
    </source>
</evidence>
<dbReference type="InterPro" id="IPR051199">
    <property type="entry name" value="LPS_LOS_Heptosyltrfase"/>
</dbReference>
<keyword evidence="1" id="KW-0328">Glycosyltransferase</keyword>
<reference evidence="3" key="1">
    <citation type="submission" date="2022-05" db="EMBL/GenBank/DDBJ databases">
        <authorList>
            <person name="Blom J."/>
        </authorList>
    </citation>
    <scope>NUCLEOTIDE SEQUENCE</scope>
    <source>
        <strain evidence="3">Type strain: CPO20170097</strain>
    </source>
</reference>
<dbReference type="SUPFAM" id="SSF53756">
    <property type="entry name" value="UDP-Glycosyltransferase/glycogen phosphorylase"/>
    <property type="match status" value="1"/>
</dbReference>
<dbReference type="EMBL" id="CALSBS010000003">
    <property type="protein sequence ID" value="CAH6636309.1"/>
    <property type="molecule type" value="Genomic_DNA"/>
</dbReference>
<dbReference type="PANTHER" id="PTHR30160">
    <property type="entry name" value="TETRAACYLDISACCHARIDE 4'-KINASE-RELATED"/>
    <property type="match status" value="1"/>
</dbReference>
<evidence type="ECO:0000256" key="2">
    <source>
        <dbReference type="ARBA" id="ARBA00022679"/>
    </source>
</evidence>
<gene>
    <name evidence="3" type="ORF">FBBNIHIM_05700</name>
</gene>
<accession>A0ABN8T7F1</accession>
<organism evidence="3 4">
    <name type="scientific">Pseudocitrobacter vendiensis</name>
    <dbReference type="NCBI Taxonomy" id="2488306"/>
    <lineage>
        <taxon>Bacteria</taxon>
        <taxon>Pseudomonadati</taxon>
        <taxon>Pseudomonadota</taxon>
        <taxon>Gammaproteobacteria</taxon>
        <taxon>Enterobacterales</taxon>
        <taxon>Enterobacteriaceae</taxon>
        <taxon>Pseudocitrobacter</taxon>
    </lineage>
</organism>
<dbReference type="RefSeq" id="WP_253897236.1">
    <property type="nucleotide sequence ID" value="NZ_CALSBS010000003.1"/>
</dbReference>
<keyword evidence="4" id="KW-1185">Reference proteome</keyword>